<keyword evidence="2" id="KW-1185">Reference proteome</keyword>
<sequence length="350" mass="41421">MILTQEILEILKQYTSAITSMDTKKELQEKTLNCKEITAYLSAKYGKEITYKRVIRSMKHLLESEALLPNSQQIIGIIGAKKRKRYYYKNSISDVELKYLIDCVMHSKIFRKEQASSLARRLQALSNRNVVKLTPYVNDSFGEQRFFLTHNVLENVMKIQEAIDKRQYIAYDWHVYESDGKHIVLREMGRKIIKPYFLLLNDHRYFAFGRHKDMNEIYTHSVDLMDNIELISPRDVQDKGKDPVARINRGKYILNHPYMMAGEVKRYRLKVQREYFSRLVDSFSHEIEIIPGTLTDTEVEVYIKSSKLGLRYWLLQHYQVAELIECKDQELLADLSEAVEKLYKRYHLKA</sequence>
<dbReference type="RefSeq" id="WP_016250773.1">
    <property type="nucleotide sequence ID" value="NZ_ASWI01000003.1"/>
</dbReference>
<name>S1QYT1_9ENTE</name>
<accession>S1QYT1</accession>
<protein>
    <submittedName>
        <fullName evidence="1">Uncharacterized protein</fullName>
    </submittedName>
</protein>
<evidence type="ECO:0000313" key="1">
    <source>
        <dbReference type="EMBL" id="ESK61410.1"/>
    </source>
</evidence>
<dbReference type="EMBL" id="AHYS01000006">
    <property type="protein sequence ID" value="ESK61410.1"/>
    <property type="molecule type" value="Genomic_DNA"/>
</dbReference>
<evidence type="ECO:0000313" key="2">
    <source>
        <dbReference type="Proteomes" id="UP000017415"/>
    </source>
</evidence>
<reference evidence="1 2" key="1">
    <citation type="submission" date="2013-10" db="EMBL/GenBank/DDBJ databases">
        <title>The Genome Sequence of Enterococcus cecorum DSM 20682 (= ATCC 43198) (Illumina assembly).</title>
        <authorList>
            <consortium name="The Broad Institute Genomics Platform"/>
            <consortium name="The Broad Institute Genome Sequencing Center for Infectious Disease"/>
            <person name="Earl A."/>
            <person name="Russ C."/>
            <person name="Gilmore M."/>
            <person name="Surin D."/>
            <person name="Walker B."/>
            <person name="Young S."/>
            <person name="Zeng Q."/>
            <person name="Gargeya S."/>
            <person name="Fitzgerald M."/>
            <person name="Haas B."/>
            <person name="Abouelleil A."/>
            <person name="Allen A.W."/>
            <person name="Alvarado L."/>
            <person name="Arachchi H.M."/>
            <person name="Berlin A.M."/>
            <person name="Chapman S.B."/>
            <person name="Gainer-Dewar J."/>
            <person name="Goldberg J."/>
            <person name="Griggs A."/>
            <person name="Gujja S."/>
            <person name="Hansen M."/>
            <person name="Howarth C."/>
            <person name="Imamovic A."/>
            <person name="Ireland A."/>
            <person name="Larimer J."/>
            <person name="McCowan C."/>
            <person name="Murphy C."/>
            <person name="Pearson M."/>
            <person name="Poon T.W."/>
            <person name="Priest M."/>
            <person name="Roberts A."/>
            <person name="Saif S."/>
            <person name="Shea T."/>
            <person name="Sisk P."/>
            <person name="Sykes S."/>
            <person name="Wortman J."/>
            <person name="Nusbaum C."/>
            <person name="Birren B."/>
        </authorList>
    </citation>
    <scope>NUCLEOTIDE SEQUENCE [LARGE SCALE GENOMIC DNA]</scope>
    <source>
        <strain evidence="1 2">ATCC 43198</strain>
    </source>
</reference>
<dbReference type="Proteomes" id="UP000017415">
    <property type="component" value="Unassembled WGS sequence"/>
</dbReference>
<dbReference type="PATRIC" id="fig|1121864.4.peg.583"/>
<gene>
    <name evidence="1" type="ORF">OMO_01473</name>
</gene>
<dbReference type="HOGENOM" id="CLU_791644_0_0_9"/>
<comment type="caution">
    <text evidence="1">The sequence shown here is derived from an EMBL/GenBank/DDBJ whole genome shotgun (WGS) entry which is preliminary data.</text>
</comment>
<organism evidence="1 2">
    <name type="scientific">Enterococcus cecorum DSM 20682 = ATCC 43198</name>
    <dbReference type="NCBI Taxonomy" id="1121864"/>
    <lineage>
        <taxon>Bacteria</taxon>
        <taxon>Bacillati</taxon>
        <taxon>Bacillota</taxon>
        <taxon>Bacilli</taxon>
        <taxon>Lactobacillales</taxon>
        <taxon>Enterococcaceae</taxon>
        <taxon>Enterococcus</taxon>
    </lineage>
</organism>
<dbReference type="OrthoDB" id="9772503at2"/>
<proteinExistence type="predicted"/>
<dbReference type="GeneID" id="60872606"/>
<dbReference type="AlphaFoldDB" id="S1QYT1"/>
<dbReference type="eggNOG" id="COG2378">
    <property type="taxonomic scope" value="Bacteria"/>
</dbReference>